<organism evidence="2 3">
    <name type="scientific">Phyllachora maydis</name>
    <dbReference type="NCBI Taxonomy" id="1825666"/>
    <lineage>
        <taxon>Eukaryota</taxon>
        <taxon>Fungi</taxon>
        <taxon>Dikarya</taxon>
        <taxon>Ascomycota</taxon>
        <taxon>Pezizomycotina</taxon>
        <taxon>Sordariomycetes</taxon>
        <taxon>Sordariomycetidae</taxon>
        <taxon>Phyllachorales</taxon>
        <taxon>Phyllachoraceae</taxon>
        <taxon>Phyllachora</taxon>
    </lineage>
</organism>
<comment type="caution">
    <text evidence="2">The sequence shown here is derived from an EMBL/GenBank/DDBJ whole genome shotgun (WGS) entry which is preliminary data.</text>
</comment>
<keyword evidence="1" id="KW-0732">Signal</keyword>
<feature type="signal peptide" evidence="1">
    <location>
        <begin position="1"/>
        <end position="17"/>
    </location>
</feature>
<accession>A0AAD9ME50</accession>
<proteinExistence type="predicted"/>
<keyword evidence="3" id="KW-1185">Reference proteome</keyword>
<protein>
    <submittedName>
        <fullName evidence="2">Uncharacterized protein</fullName>
    </submittedName>
</protein>
<sequence>MRSVFGLVAAAAALAGAQVIVHDNGTYTCPIPNAAYCAGDSLKTDIIIRCDSKGNGQPGRCSDNLAGEPPYGDLPADCWQTSVTSGDAACEKNCVVYGASGNANGTFTLPADQCTPSVTASPSAPTPCSSSASAATTALTTATTNPQGGINGTRTASATTAAVTVQTAAAEAKRAMGAFAGLGMFAAYLL</sequence>
<dbReference type="AlphaFoldDB" id="A0AAD9ME50"/>
<evidence type="ECO:0000256" key="1">
    <source>
        <dbReference type="SAM" id="SignalP"/>
    </source>
</evidence>
<gene>
    <name evidence="2" type="ORF">P8C59_004189</name>
</gene>
<evidence type="ECO:0000313" key="3">
    <source>
        <dbReference type="Proteomes" id="UP001217918"/>
    </source>
</evidence>
<dbReference type="EMBL" id="JAQQPM010000003">
    <property type="protein sequence ID" value="KAK2069631.1"/>
    <property type="molecule type" value="Genomic_DNA"/>
</dbReference>
<reference evidence="2" key="1">
    <citation type="journal article" date="2023" name="Mol. Plant Microbe Interact.">
        <title>Elucidating the Obligate Nature and Biological Capacity of an Invasive Fungal Corn Pathogen.</title>
        <authorList>
            <person name="MacCready J.S."/>
            <person name="Roggenkamp E.M."/>
            <person name="Gdanetz K."/>
            <person name="Chilvers M.I."/>
        </authorList>
    </citation>
    <scope>NUCLEOTIDE SEQUENCE</scope>
    <source>
        <strain evidence="2">PM02</strain>
    </source>
</reference>
<dbReference type="Proteomes" id="UP001217918">
    <property type="component" value="Unassembled WGS sequence"/>
</dbReference>
<feature type="chain" id="PRO_5042063188" evidence="1">
    <location>
        <begin position="18"/>
        <end position="190"/>
    </location>
</feature>
<evidence type="ECO:0000313" key="2">
    <source>
        <dbReference type="EMBL" id="KAK2069631.1"/>
    </source>
</evidence>
<name>A0AAD9ME50_9PEZI</name>